<dbReference type="CDD" id="cd16461">
    <property type="entry name" value="RING-H2_EL5-like"/>
    <property type="match status" value="1"/>
</dbReference>
<comment type="caution">
    <text evidence="9">The sequence shown here is derived from an EMBL/GenBank/DDBJ whole genome shotgun (WGS) entry which is preliminary data.</text>
</comment>
<keyword evidence="4" id="KW-0862">Zinc</keyword>
<dbReference type="InterPro" id="IPR001841">
    <property type="entry name" value="Znf_RING"/>
</dbReference>
<dbReference type="SMART" id="SM00184">
    <property type="entry name" value="RING"/>
    <property type="match status" value="1"/>
</dbReference>
<accession>A0AAW0KVE1</accession>
<dbReference type="PROSITE" id="PS50089">
    <property type="entry name" value="ZF_RING_2"/>
    <property type="match status" value="1"/>
</dbReference>
<evidence type="ECO:0000256" key="7">
    <source>
        <dbReference type="SAM" id="Phobius"/>
    </source>
</evidence>
<dbReference type="InterPro" id="IPR013083">
    <property type="entry name" value="Znf_RING/FYVE/PHD"/>
</dbReference>
<evidence type="ECO:0000256" key="1">
    <source>
        <dbReference type="ARBA" id="ARBA00004370"/>
    </source>
</evidence>
<evidence type="ECO:0000256" key="6">
    <source>
        <dbReference type="PROSITE-ProRule" id="PRU00175"/>
    </source>
</evidence>
<dbReference type="Gramene" id="rna-CFP56_51428">
    <property type="protein sequence ID" value="cds-POE97806.1"/>
    <property type="gene ID" value="gene-CFP56_51428"/>
</dbReference>
<keyword evidence="7" id="KW-1133">Transmembrane helix</keyword>
<dbReference type="GO" id="GO:0016020">
    <property type="term" value="C:membrane"/>
    <property type="evidence" value="ECO:0007669"/>
    <property type="project" value="UniProtKB-SubCell"/>
</dbReference>
<evidence type="ECO:0000256" key="5">
    <source>
        <dbReference type="ARBA" id="ARBA00023136"/>
    </source>
</evidence>
<feature type="domain" description="RING-type" evidence="8">
    <location>
        <begin position="194"/>
        <end position="236"/>
    </location>
</feature>
<reference evidence="9 10" key="1">
    <citation type="journal article" date="2018" name="Sci. Data">
        <title>The draft genome sequence of cork oak.</title>
        <authorList>
            <person name="Ramos A.M."/>
            <person name="Usie A."/>
            <person name="Barbosa P."/>
            <person name="Barros P.M."/>
            <person name="Capote T."/>
            <person name="Chaves I."/>
            <person name="Simoes F."/>
            <person name="Abreu I."/>
            <person name="Carrasquinho I."/>
            <person name="Faro C."/>
            <person name="Guimaraes J.B."/>
            <person name="Mendonca D."/>
            <person name="Nobrega F."/>
            <person name="Rodrigues L."/>
            <person name="Saibo N.J.M."/>
            <person name="Varela M.C."/>
            <person name="Egas C."/>
            <person name="Matos J."/>
            <person name="Miguel C.M."/>
            <person name="Oliveira M.M."/>
            <person name="Ricardo C.P."/>
            <person name="Goncalves S."/>
        </authorList>
    </citation>
    <scope>NUCLEOTIDE SEQUENCE [LARGE SCALE GENOMIC DNA]</scope>
    <source>
        <strain evidence="10">cv. HL8</strain>
    </source>
</reference>
<evidence type="ECO:0000313" key="9">
    <source>
        <dbReference type="EMBL" id="KAK7843528.1"/>
    </source>
</evidence>
<evidence type="ECO:0000313" key="10">
    <source>
        <dbReference type="Proteomes" id="UP000237347"/>
    </source>
</evidence>
<keyword evidence="7" id="KW-0812">Transmembrane</keyword>
<gene>
    <name evidence="9" type="primary">NIP1_8</name>
    <name evidence="9" type="ORF">CFP56_012468</name>
</gene>
<evidence type="ECO:0000259" key="8">
    <source>
        <dbReference type="PROSITE" id="PS50089"/>
    </source>
</evidence>
<comment type="subcellular location">
    <subcellularLocation>
        <location evidence="1">Membrane</location>
    </subcellularLocation>
</comment>
<evidence type="ECO:0000256" key="4">
    <source>
        <dbReference type="ARBA" id="ARBA00022833"/>
    </source>
</evidence>
<feature type="transmembrane region" description="Helical" evidence="7">
    <location>
        <begin position="51"/>
        <end position="74"/>
    </location>
</feature>
<name>A0AAW0KVE1_QUESU</name>
<proteinExistence type="predicted"/>
<keyword evidence="3 6" id="KW-0863">Zinc-finger</keyword>
<keyword evidence="2" id="KW-0479">Metal-binding</keyword>
<dbReference type="AlphaFoldDB" id="A0AAW0KVE1"/>
<evidence type="ECO:0000256" key="3">
    <source>
        <dbReference type="ARBA" id="ARBA00022771"/>
    </source>
</evidence>
<dbReference type="Gene3D" id="3.30.40.10">
    <property type="entry name" value="Zinc/RING finger domain, C3HC4 (zinc finger)"/>
    <property type="match status" value="1"/>
</dbReference>
<organism evidence="9 10">
    <name type="scientific">Quercus suber</name>
    <name type="common">Cork oak</name>
    <dbReference type="NCBI Taxonomy" id="58331"/>
    <lineage>
        <taxon>Eukaryota</taxon>
        <taxon>Viridiplantae</taxon>
        <taxon>Streptophyta</taxon>
        <taxon>Embryophyta</taxon>
        <taxon>Tracheophyta</taxon>
        <taxon>Spermatophyta</taxon>
        <taxon>Magnoliopsida</taxon>
        <taxon>eudicotyledons</taxon>
        <taxon>Gunneridae</taxon>
        <taxon>Pentapetalae</taxon>
        <taxon>rosids</taxon>
        <taxon>fabids</taxon>
        <taxon>Fagales</taxon>
        <taxon>Fagaceae</taxon>
        <taxon>Quercus</taxon>
    </lineage>
</organism>
<protein>
    <submittedName>
        <fullName evidence="9">Nep1-interacting protein 1</fullName>
    </submittedName>
</protein>
<dbReference type="GO" id="GO:0008270">
    <property type="term" value="F:zinc ion binding"/>
    <property type="evidence" value="ECO:0007669"/>
    <property type="project" value="UniProtKB-KW"/>
</dbReference>
<evidence type="ECO:0000256" key="2">
    <source>
        <dbReference type="ARBA" id="ARBA00022723"/>
    </source>
</evidence>
<sequence>MALLSFFPTMKGWFSGITKVAFRSEEAVSLWALAAIGGFRTEFVTRVMKRIVFAAFTCILALGGAIVGIFIGAIKGQTTETGFLNGAGIGAVTGAIAAIQLLEPPAATDCEPLPKVVALLGSLINGKVFVDWVCPAVLKAYQWQVRSIEPSYREVSDIFDISGVKGLSKNCIQKLSIHKFHSSNMIKPCLEFCCSICLQDFEDEDSVRRLPNCGHLFHLYCIDEWLTRQGNCPMCRIHVCDDKNGL</sequence>
<keyword evidence="10" id="KW-1185">Reference proteome</keyword>
<dbReference type="Pfam" id="PF13639">
    <property type="entry name" value="zf-RING_2"/>
    <property type="match status" value="1"/>
</dbReference>
<keyword evidence="5 7" id="KW-0472">Membrane</keyword>
<dbReference type="PANTHER" id="PTHR46151">
    <property type="entry name" value="NEP1-INTERACTING PROTEIN-LIKE 2"/>
    <property type="match status" value="1"/>
</dbReference>
<dbReference type="PANTHER" id="PTHR46151:SF12">
    <property type="entry name" value="RING_U-BOX SUPERFAMILY PROTEIN"/>
    <property type="match status" value="1"/>
</dbReference>
<dbReference type="EMBL" id="PKMF04000202">
    <property type="protein sequence ID" value="KAK7843528.1"/>
    <property type="molecule type" value="Genomic_DNA"/>
</dbReference>
<feature type="transmembrane region" description="Helical" evidence="7">
    <location>
        <begin position="20"/>
        <end position="39"/>
    </location>
</feature>
<dbReference type="Proteomes" id="UP000237347">
    <property type="component" value="Unassembled WGS sequence"/>
</dbReference>
<dbReference type="SUPFAM" id="SSF57850">
    <property type="entry name" value="RING/U-box"/>
    <property type="match status" value="1"/>
</dbReference>